<evidence type="ECO:0000313" key="7">
    <source>
        <dbReference type="Proteomes" id="UP000308230"/>
    </source>
</evidence>
<sequence>MDFSFFQTPTLDLCRNLLGMTLIHESDEGRTAGKIVEVEAYMGPEDKAAHSFGGRRTNRTEVMYGPPGFAYVYLIYGLHYCFNIVSGPVHKPEAILIRAIEPVEGMDIMIERRGLKNLFNKNGEIKQGQIKNLTNGPGKLADAMGITIKQYGLSLANPPLYLQHPEREIDDSMIETGPRINIEYAEEAVSYPWRFWIKDNAFVSK</sequence>
<dbReference type="AlphaFoldDB" id="A0A5R9F643"/>
<dbReference type="EC" id="3.2.2.-" evidence="5"/>
<keyword evidence="4 5" id="KW-0234">DNA repair</keyword>
<evidence type="ECO:0000256" key="5">
    <source>
        <dbReference type="HAMAP-Rule" id="MF_00527"/>
    </source>
</evidence>
<accession>A0A5R9F643</accession>
<proteinExistence type="inferred from homology"/>
<dbReference type="InterPro" id="IPR003180">
    <property type="entry name" value="MPG"/>
</dbReference>
<dbReference type="PANTHER" id="PTHR10429">
    <property type="entry name" value="DNA-3-METHYLADENINE GLYCOSYLASE"/>
    <property type="match status" value="1"/>
</dbReference>
<dbReference type="NCBIfam" id="TIGR00567">
    <property type="entry name" value="3mg"/>
    <property type="match status" value="1"/>
</dbReference>
<evidence type="ECO:0000256" key="1">
    <source>
        <dbReference type="ARBA" id="ARBA00009232"/>
    </source>
</evidence>
<dbReference type="EMBL" id="SWLG01000001">
    <property type="protein sequence ID" value="TLS39017.1"/>
    <property type="molecule type" value="Genomic_DNA"/>
</dbReference>
<dbReference type="OrthoDB" id="9794313at2"/>
<dbReference type="NCBIfam" id="NF002003">
    <property type="entry name" value="PRK00802.1-3"/>
    <property type="match status" value="1"/>
</dbReference>
<dbReference type="Pfam" id="PF02245">
    <property type="entry name" value="Pur_DNA_glyco"/>
    <property type="match status" value="1"/>
</dbReference>
<dbReference type="FunFam" id="3.10.300.10:FF:000001">
    <property type="entry name" value="Putative 3-methyladenine DNA glycosylase"/>
    <property type="match status" value="1"/>
</dbReference>
<dbReference type="RefSeq" id="WP_138122447.1">
    <property type="nucleotide sequence ID" value="NZ_SWLG01000001.1"/>
</dbReference>
<dbReference type="HAMAP" id="MF_00527">
    <property type="entry name" value="3MGH"/>
    <property type="match status" value="1"/>
</dbReference>
<name>A0A5R9F643_9BACL</name>
<dbReference type="PANTHER" id="PTHR10429:SF0">
    <property type="entry name" value="DNA-3-METHYLADENINE GLYCOSYLASE"/>
    <property type="match status" value="1"/>
</dbReference>
<organism evidence="6 7">
    <name type="scientific">Exobacillus caeni</name>
    <dbReference type="NCBI Taxonomy" id="2574798"/>
    <lineage>
        <taxon>Bacteria</taxon>
        <taxon>Bacillati</taxon>
        <taxon>Bacillota</taxon>
        <taxon>Bacilli</taxon>
        <taxon>Bacillales</taxon>
        <taxon>Guptibacillaceae</taxon>
        <taxon>Exobacillus</taxon>
    </lineage>
</organism>
<evidence type="ECO:0000256" key="3">
    <source>
        <dbReference type="ARBA" id="ARBA00022801"/>
    </source>
</evidence>
<dbReference type="GO" id="GO:0006284">
    <property type="term" value="P:base-excision repair"/>
    <property type="evidence" value="ECO:0007669"/>
    <property type="project" value="InterPro"/>
</dbReference>
<dbReference type="InterPro" id="IPR036995">
    <property type="entry name" value="MPG_sf"/>
</dbReference>
<dbReference type="SUPFAM" id="SSF50486">
    <property type="entry name" value="FMT C-terminal domain-like"/>
    <property type="match status" value="1"/>
</dbReference>
<comment type="caution">
    <text evidence="6">The sequence shown here is derived from an EMBL/GenBank/DDBJ whole genome shotgun (WGS) entry which is preliminary data.</text>
</comment>
<evidence type="ECO:0000256" key="4">
    <source>
        <dbReference type="ARBA" id="ARBA00023204"/>
    </source>
</evidence>
<dbReference type="GO" id="GO:0003677">
    <property type="term" value="F:DNA binding"/>
    <property type="evidence" value="ECO:0007669"/>
    <property type="project" value="InterPro"/>
</dbReference>
<dbReference type="Proteomes" id="UP000308230">
    <property type="component" value="Unassembled WGS sequence"/>
</dbReference>
<dbReference type="InterPro" id="IPR011034">
    <property type="entry name" value="Formyl_transferase-like_C_sf"/>
</dbReference>
<gene>
    <name evidence="6" type="ORF">FCL54_01530</name>
</gene>
<dbReference type="Gene3D" id="3.10.300.10">
    <property type="entry name" value="Methylpurine-DNA glycosylase (MPG)"/>
    <property type="match status" value="1"/>
</dbReference>
<keyword evidence="3 5" id="KW-0378">Hydrolase</keyword>
<keyword evidence="2 5" id="KW-0227">DNA damage</keyword>
<comment type="similarity">
    <text evidence="1 5">Belongs to the DNA glycosylase MPG family.</text>
</comment>
<keyword evidence="7" id="KW-1185">Reference proteome</keyword>
<protein>
    <recommendedName>
        <fullName evidence="5">Putative 3-methyladenine DNA glycosylase</fullName>
        <ecNumber evidence="5">3.2.2.-</ecNumber>
    </recommendedName>
</protein>
<evidence type="ECO:0000256" key="2">
    <source>
        <dbReference type="ARBA" id="ARBA00022763"/>
    </source>
</evidence>
<dbReference type="CDD" id="cd00540">
    <property type="entry name" value="AAG"/>
    <property type="match status" value="1"/>
</dbReference>
<reference evidence="6 7" key="1">
    <citation type="submission" date="2019-04" db="EMBL/GenBank/DDBJ databases">
        <title>Bacillus caeni sp. nov., a bacterium isolated from mangrove sediment.</title>
        <authorList>
            <person name="Huang H."/>
            <person name="Mo K."/>
            <person name="Hu Y."/>
        </authorList>
    </citation>
    <scope>NUCLEOTIDE SEQUENCE [LARGE SCALE GENOMIC DNA]</scope>
    <source>
        <strain evidence="6 7">HB172195</strain>
    </source>
</reference>
<evidence type="ECO:0000313" key="6">
    <source>
        <dbReference type="EMBL" id="TLS39017.1"/>
    </source>
</evidence>
<dbReference type="GO" id="GO:0003905">
    <property type="term" value="F:alkylbase DNA N-glycosylase activity"/>
    <property type="evidence" value="ECO:0007669"/>
    <property type="project" value="InterPro"/>
</dbReference>
<keyword evidence="6" id="KW-0326">Glycosidase</keyword>